<name>A0A423X6E7_9PEZI</name>
<keyword evidence="2" id="KW-0812">Transmembrane</keyword>
<organism evidence="3 4">
    <name type="scientific">Cytospora schulzeri</name>
    <dbReference type="NCBI Taxonomy" id="448051"/>
    <lineage>
        <taxon>Eukaryota</taxon>
        <taxon>Fungi</taxon>
        <taxon>Dikarya</taxon>
        <taxon>Ascomycota</taxon>
        <taxon>Pezizomycotina</taxon>
        <taxon>Sordariomycetes</taxon>
        <taxon>Sordariomycetidae</taxon>
        <taxon>Diaporthales</taxon>
        <taxon>Cytosporaceae</taxon>
        <taxon>Cytospora</taxon>
    </lineage>
</organism>
<gene>
    <name evidence="3" type="ORF">VMCG_01550</name>
</gene>
<dbReference type="PANTHER" id="PTHR39605:SF1">
    <property type="entry name" value="MAJOR FACILITATOR SUPERFAMILY (MFS) PROFILE DOMAIN-CONTAINING PROTEIN"/>
    <property type="match status" value="1"/>
</dbReference>
<sequence length="194" mass="21197">MDASAYYSFATLGWLSVQAIPLIVWPTFIASLLTPDYQRANRTYYVYTLLDGTVQYISANTESVVEQYFARSLGFAQLTLGLVVVCLTGAVPLTSLVDTPPEAVSPLANAVILISSFYHFSTAFYSYHRYNTVDAGGYIFGALGSAFLAAFGLWCLLFGSGGHISKRTGADKRTSGFPFRNHEASKRKGRGKEL</sequence>
<dbReference type="PANTHER" id="PTHR39605">
    <property type="entry name" value="MAJOR FACILITATOR SUPERFAMILY (MFS) PROFILE DOMAIN-CONTAINING PROTEIN"/>
    <property type="match status" value="1"/>
</dbReference>
<evidence type="ECO:0000313" key="3">
    <source>
        <dbReference type="EMBL" id="ROW11554.1"/>
    </source>
</evidence>
<comment type="caution">
    <text evidence="3">The sequence shown here is derived from an EMBL/GenBank/DDBJ whole genome shotgun (WGS) entry which is preliminary data.</text>
</comment>
<feature type="transmembrane region" description="Helical" evidence="2">
    <location>
        <begin position="137"/>
        <end position="159"/>
    </location>
</feature>
<evidence type="ECO:0000256" key="2">
    <source>
        <dbReference type="SAM" id="Phobius"/>
    </source>
</evidence>
<evidence type="ECO:0000256" key="1">
    <source>
        <dbReference type="SAM" id="MobiDB-lite"/>
    </source>
</evidence>
<feature type="transmembrane region" description="Helical" evidence="2">
    <location>
        <begin position="103"/>
        <end position="125"/>
    </location>
</feature>
<keyword evidence="2" id="KW-0472">Membrane</keyword>
<reference evidence="3 4" key="1">
    <citation type="submission" date="2015-09" db="EMBL/GenBank/DDBJ databases">
        <title>Host preference determinants of Valsa canker pathogens revealed by comparative genomics.</title>
        <authorList>
            <person name="Yin Z."/>
            <person name="Huang L."/>
        </authorList>
    </citation>
    <scope>NUCLEOTIDE SEQUENCE [LARGE SCALE GENOMIC DNA]</scope>
    <source>
        <strain evidence="3 4">03-1</strain>
    </source>
</reference>
<keyword evidence="4" id="KW-1185">Reference proteome</keyword>
<accession>A0A423X6E7</accession>
<dbReference type="EMBL" id="LKEA01000002">
    <property type="protein sequence ID" value="ROW11554.1"/>
    <property type="molecule type" value="Genomic_DNA"/>
</dbReference>
<dbReference type="AlphaFoldDB" id="A0A423X6E7"/>
<dbReference type="Proteomes" id="UP000283895">
    <property type="component" value="Unassembled WGS sequence"/>
</dbReference>
<evidence type="ECO:0000313" key="4">
    <source>
        <dbReference type="Proteomes" id="UP000283895"/>
    </source>
</evidence>
<feature type="region of interest" description="Disordered" evidence="1">
    <location>
        <begin position="175"/>
        <end position="194"/>
    </location>
</feature>
<feature type="transmembrane region" description="Helical" evidence="2">
    <location>
        <begin position="78"/>
        <end position="97"/>
    </location>
</feature>
<keyword evidence="2" id="KW-1133">Transmembrane helix</keyword>
<proteinExistence type="predicted"/>
<protein>
    <submittedName>
        <fullName evidence="3">Uncharacterized protein</fullName>
    </submittedName>
</protein>
<dbReference type="OrthoDB" id="2550114at2759"/>
<feature type="transmembrane region" description="Helical" evidence="2">
    <location>
        <begin position="12"/>
        <end position="33"/>
    </location>
</feature>
<dbReference type="STRING" id="356882.A0A423X6E7"/>